<dbReference type="GO" id="GO:0042273">
    <property type="term" value="P:ribosomal large subunit biogenesis"/>
    <property type="evidence" value="ECO:0007669"/>
    <property type="project" value="InterPro"/>
</dbReference>
<evidence type="ECO:0000256" key="1">
    <source>
        <dbReference type="SAM" id="MobiDB-lite"/>
    </source>
</evidence>
<feature type="compositionally biased region" description="Basic residues" evidence="1">
    <location>
        <begin position="380"/>
        <end position="391"/>
    </location>
</feature>
<dbReference type="EMBL" id="CAJNOJ010000052">
    <property type="protein sequence ID" value="CAF0967655.1"/>
    <property type="molecule type" value="Genomic_DNA"/>
</dbReference>
<dbReference type="InterPro" id="IPR001680">
    <property type="entry name" value="WD40_rpt"/>
</dbReference>
<reference evidence="2" key="1">
    <citation type="submission" date="2021-02" db="EMBL/GenBank/DDBJ databases">
        <authorList>
            <person name="Nowell W R."/>
        </authorList>
    </citation>
    <scope>NUCLEOTIDE SEQUENCE</scope>
</reference>
<dbReference type="PANTHER" id="PTHR16038:SF4">
    <property type="entry name" value="WD REPEAT-CONTAINING PROTEIN 74"/>
    <property type="match status" value="1"/>
</dbReference>
<dbReference type="AlphaFoldDB" id="A0A814ECV5"/>
<dbReference type="SMART" id="SM00320">
    <property type="entry name" value="WD40"/>
    <property type="match status" value="4"/>
</dbReference>
<dbReference type="SUPFAM" id="SSF50978">
    <property type="entry name" value="WD40 repeat-like"/>
    <property type="match status" value="1"/>
</dbReference>
<feature type="compositionally biased region" description="Low complexity" evidence="1">
    <location>
        <begin position="368"/>
        <end position="379"/>
    </location>
</feature>
<evidence type="ECO:0000313" key="3">
    <source>
        <dbReference type="Proteomes" id="UP000663852"/>
    </source>
</evidence>
<dbReference type="Gene3D" id="2.130.10.10">
    <property type="entry name" value="YVTN repeat-like/Quinoprotein amine dehydrogenase"/>
    <property type="match status" value="2"/>
</dbReference>
<feature type="compositionally biased region" description="Basic and acidic residues" evidence="1">
    <location>
        <begin position="336"/>
        <end position="346"/>
    </location>
</feature>
<feature type="region of interest" description="Disordered" evidence="1">
    <location>
        <begin position="336"/>
        <end position="391"/>
    </location>
</feature>
<comment type="caution">
    <text evidence="2">The sequence shown here is derived from an EMBL/GenBank/DDBJ whole genome shotgun (WGS) entry which is preliminary data.</text>
</comment>
<protein>
    <submittedName>
        <fullName evidence="2">Uncharacterized protein</fullName>
    </submittedName>
</protein>
<dbReference type="Proteomes" id="UP000663852">
    <property type="component" value="Unassembled WGS sequence"/>
</dbReference>
<organism evidence="2 3">
    <name type="scientific">Adineta ricciae</name>
    <name type="common">Rotifer</name>
    <dbReference type="NCBI Taxonomy" id="249248"/>
    <lineage>
        <taxon>Eukaryota</taxon>
        <taxon>Metazoa</taxon>
        <taxon>Spiralia</taxon>
        <taxon>Gnathifera</taxon>
        <taxon>Rotifera</taxon>
        <taxon>Eurotatoria</taxon>
        <taxon>Bdelloidea</taxon>
        <taxon>Adinetida</taxon>
        <taxon>Adinetidae</taxon>
        <taxon>Adineta</taxon>
    </lineage>
</organism>
<dbReference type="GO" id="GO:0030687">
    <property type="term" value="C:preribosome, large subunit precursor"/>
    <property type="evidence" value="ECO:0007669"/>
    <property type="project" value="TreeGrafter"/>
</dbReference>
<dbReference type="InterPro" id="IPR037379">
    <property type="entry name" value="WDR74/Nsa1"/>
</dbReference>
<sequence>MIIIMSVRFNLLAGCESGIVKGIDTTNNGIYVIHKPAETYADAITLLEWSLANDEIDYMQAFIATKKNNILRFSFAKESIQQIGTIKRASPLKGLAYLGEDRFVTCSENGCLSIDRIRNESLESEIEANAGPDICRLRINPFNRTHFGTGGKENDLKIWSIEELMKNEKAKNKAVIFQAKNVRPNTVRLRMPVWVTDFQFLDERNRCLVVTGHHQIRLYDPQSSARRPVQEIEFEQCPIMSLALLHSSNNERFLVGNTQGEMAQFDLKHLSSIVHKYRGVIGSIRAIETHPTLPLIASASIDQYVRIHDAETHRQISKFFLKSRLTSVLFSSHTIANHEEQNEKPTETNTDEIENDEVWSQFKRKSTRGPSDRSSSSSNSKKKRKTTVLSE</sequence>
<dbReference type="OrthoDB" id="18388at2759"/>
<accession>A0A814ECV5</accession>
<proteinExistence type="predicted"/>
<gene>
    <name evidence="2" type="ORF">EDS130_LOCUS13202</name>
</gene>
<evidence type="ECO:0000313" key="2">
    <source>
        <dbReference type="EMBL" id="CAF0967655.1"/>
    </source>
</evidence>
<name>A0A814ECV5_ADIRI</name>
<dbReference type="GO" id="GO:0005730">
    <property type="term" value="C:nucleolus"/>
    <property type="evidence" value="ECO:0007669"/>
    <property type="project" value="InterPro"/>
</dbReference>
<dbReference type="InterPro" id="IPR015943">
    <property type="entry name" value="WD40/YVTN_repeat-like_dom_sf"/>
</dbReference>
<dbReference type="PANTHER" id="PTHR16038">
    <property type="entry name" value="NOP SEVEN ASSOCIATED PROTEIN 1"/>
    <property type="match status" value="1"/>
</dbReference>
<dbReference type="InterPro" id="IPR036322">
    <property type="entry name" value="WD40_repeat_dom_sf"/>
</dbReference>